<dbReference type="InterPro" id="IPR001254">
    <property type="entry name" value="Trypsin_dom"/>
</dbReference>
<keyword evidence="6" id="KW-1185">Reference proteome</keyword>
<sequence length="275" mass="28195">MSRNASRSRHAARAATVALAAAACVATLTGPAGAIVNGRTATERYPFMASIPMTAPEAGLDDGVCGAALIHPRWVLTAAHCVDTSLVRPDGVVRIGSDKRTSGGTVRGIQRTVTHPGYTLGAAAGANQDDLALVRLDRAAPQRPIPIAARAGAPGTPTRLLGFGTTADTTDVTKAVFAKRLQELDTRIGDVNECAPGRAGLSRLCTVSPVPGAMACVGDSGGPQIQHGRGGRWELVGTTSGDGDTDPTCSTGPGLYTNVPAYADWIRATLRAYGD</sequence>
<evidence type="ECO:0000256" key="2">
    <source>
        <dbReference type="ARBA" id="ARBA00023157"/>
    </source>
</evidence>
<organism evidence="5 6">
    <name type="scientific">Kitasatospora putterlickiae</name>
    <dbReference type="NCBI Taxonomy" id="221725"/>
    <lineage>
        <taxon>Bacteria</taxon>
        <taxon>Bacillati</taxon>
        <taxon>Actinomycetota</taxon>
        <taxon>Actinomycetes</taxon>
        <taxon>Kitasatosporales</taxon>
        <taxon>Streptomycetaceae</taxon>
        <taxon>Kitasatospora</taxon>
    </lineage>
</organism>
<proteinExistence type="inferred from homology"/>
<feature type="chain" id="PRO_5047162769" evidence="3">
    <location>
        <begin position="35"/>
        <end position="275"/>
    </location>
</feature>
<feature type="domain" description="Peptidase S1" evidence="4">
    <location>
        <begin position="35"/>
        <end position="271"/>
    </location>
</feature>
<keyword evidence="3" id="KW-0732">Signal</keyword>
<dbReference type="PRINTS" id="PR00722">
    <property type="entry name" value="CHYMOTRYPSIN"/>
</dbReference>
<evidence type="ECO:0000313" key="6">
    <source>
        <dbReference type="Proteomes" id="UP001499863"/>
    </source>
</evidence>
<dbReference type="EMBL" id="BAAAKJ010000313">
    <property type="protein sequence ID" value="GAA1406553.1"/>
    <property type="molecule type" value="Genomic_DNA"/>
</dbReference>
<dbReference type="InterPro" id="IPR009003">
    <property type="entry name" value="Peptidase_S1_PA"/>
</dbReference>
<evidence type="ECO:0000256" key="3">
    <source>
        <dbReference type="SAM" id="SignalP"/>
    </source>
</evidence>
<dbReference type="GO" id="GO:0006508">
    <property type="term" value="P:proteolysis"/>
    <property type="evidence" value="ECO:0007669"/>
    <property type="project" value="UniProtKB-KW"/>
</dbReference>
<dbReference type="Pfam" id="PF00089">
    <property type="entry name" value="Trypsin"/>
    <property type="match status" value="1"/>
</dbReference>
<dbReference type="GO" id="GO:0008233">
    <property type="term" value="F:peptidase activity"/>
    <property type="evidence" value="ECO:0007669"/>
    <property type="project" value="UniProtKB-KW"/>
</dbReference>
<dbReference type="PANTHER" id="PTHR24276:SF98">
    <property type="entry name" value="FI18310P1-RELATED"/>
    <property type="match status" value="1"/>
</dbReference>
<feature type="signal peptide" evidence="3">
    <location>
        <begin position="1"/>
        <end position="34"/>
    </location>
</feature>
<evidence type="ECO:0000256" key="1">
    <source>
        <dbReference type="ARBA" id="ARBA00007664"/>
    </source>
</evidence>
<dbReference type="PROSITE" id="PS50240">
    <property type="entry name" value="TRYPSIN_DOM"/>
    <property type="match status" value="1"/>
</dbReference>
<comment type="caution">
    <text evidence="5">The sequence shown here is derived from an EMBL/GenBank/DDBJ whole genome shotgun (WGS) entry which is preliminary data.</text>
</comment>
<dbReference type="CDD" id="cd00190">
    <property type="entry name" value="Tryp_SPc"/>
    <property type="match status" value="1"/>
</dbReference>
<dbReference type="PANTHER" id="PTHR24276">
    <property type="entry name" value="POLYSERASE-RELATED"/>
    <property type="match status" value="1"/>
</dbReference>
<dbReference type="RefSeq" id="WP_344341611.1">
    <property type="nucleotide sequence ID" value="NZ_BAAAKJ010000313.1"/>
</dbReference>
<gene>
    <name evidence="5" type="ORF">GCM10009639_54460</name>
</gene>
<accession>A0ABN1YDV3</accession>
<dbReference type="Gene3D" id="2.40.10.10">
    <property type="entry name" value="Trypsin-like serine proteases"/>
    <property type="match status" value="1"/>
</dbReference>
<keyword evidence="5" id="KW-0645">Protease</keyword>
<dbReference type="SUPFAM" id="SSF50494">
    <property type="entry name" value="Trypsin-like serine proteases"/>
    <property type="match status" value="1"/>
</dbReference>
<keyword evidence="5" id="KW-0378">Hydrolase</keyword>
<evidence type="ECO:0000259" key="4">
    <source>
        <dbReference type="PROSITE" id="PS50240"/>
    </source>
</evidence>
<dbReference type="PROSITE" id="PS51257">
    <property type="entry name" value="PROKAR_LIPOPROTEIN"/>
    <property type="match status" value="1"/>
</dbReference>
<dbReference type="InterPro" id="IPR050430">
    <property type="entry name" value="Peptidase_S1"/>
</dbReference>
<dbReference type="SMART" id="SM00020">
    <property type="entry name" value="Tryp_SPc"/>
    <property type="match status" value="1"/>
</dbReference>
<dbReference type="PROSITE" id="PS00134">
    <property type="entry name" value="TRYPSIN_HIS"/>
    <property type="match status" value="1"/>
</dbReference>
<keyword evidence="2" id="KW-1015">Disulfide bond</keyword>
<evidence type="ECO:0000313" key="5">
    <source>
        <dbReference type="EMBL" id="GAA1406553.1"/>
    </source>
</evidence>
<dbReference type="InterPro" id="IPR018114">
    <property type="entry name" value="TRYPSIN_HIS"/>
</dbReference>
<dbReference type="InterPro" id="IPR043504">
    <property type="entry name" value="Peptidase_S1_PA_chymotrypsin"/>
</dbReference>
<dbReference type="InterPro" id="IPR001314">
    <property type="entry name" value="Peptidase_S1A"/>
</dbReference>
<reference evidence="5 6" key="1">
    <citation type="journal article" date="2019" name="Int. J. Syst. Evol. Microbiol.">
        <title>The Global Catalogue of Microorganisms (GCM) 10K type strain sequencing project: providing services to taxonomists for standard genome sequencing and annotation.</title>
        <authorList>
            <consortium name="The Broad Institute Genomics Platform"/>
            <consortium name="The Broad Institute Genome Sequencing Center for Infectious Disease"/>
            <person name="Wu L."/>
            <person name="Ma J."/>
        </authorList>
    </citation>
    <scope>NUCLEOTIDE SEQUENCE [LARGE SCALE GENOMIC DNA]</scope>
    <source>
        <strain evidence="5 6">JCM 12393</strain>
    </source>
</reference>
<dbReference type="Proteomes" id="UP001499863">
    <property type="component" value="Unassembled WGS sequence"/>
</dbReference>
<name>A0ABN1YDV3_9ACTN</name>
<comment type="similarity">
    <text evidence="1">Belongs to the peptidase S1 family.</text>
</comment>
<protein>
    <submittedName>
        <fullName evidence="5">Serine protease</fullName>
    </submittedName>
</protein>